<dbReference type="PANTHER" id="PTHR13767">
    <property type="entry name" value="TRNA-PSEUDOURIDINE SYNTHASE"/>
    <property type="match status" value="1"/>
</dbReference>
<dbReference type="InterPro" id="IPR014780">
    <property type="entry name" value="tRNA_psdUridine_synth_TruB"/>
</dbReference>
<dbReference type="Pfam" id="PF01509">
    <property type="entry name" value="TruB_N"/>
    <property type="match status" value="1"/>
</dbReference>
<name>A0A9D1IWR4_9CLOT</name>
<evidence type="ECO:0000313" key="9">
    <source>
        <dbReference type="Proteomes" id="UP000824073"/>
    </source>
</evidence>
<dbReference type="EMBL" id="DVMR01000057">
    <property type="protein sequence ID" value="HIU44091.1"/>
    <property type="molecule type" value="Genomic_DNA"/>
</dbReference>
<evidence type="ECO:0000256" key="1">
    <source>
        <dbReference type="ARBA" id="ARBA00000385"/>
    </source>
</evidence>
<keyword evidence="4 5" id="KW-0413">Isomerase</keyword>
<evidence type="ECO:0000256" key="4">
    <source>
        <dbReference type="ARBA" id="ARBA00023235"/>
    </source>
</evidence>
<comment type="function">
    <text evidence="5">Responsible for synthesis of pseudouridine from uracil-55 in the psi GC loop of transfer RNAs.</text>
</comment>
<sequence>MLSGFLVLNKPAGFTSHDAVAKLRGILKMRRVGHAGTLDPMAEGVLVMLLGTATRASEYASGADKEYVAGFELGVTTDTQDSSGTVLSRAPVTASRQKVEETVRGFLGQSEQMPPMYSAVQVGGVRLYDLARQGIEVERKSRGITISDIELLPPRQEDGPNEYRLRAVCSKGAYIRTLCHDIGQRLGCGACMTSLTRIRSGGFTLQDALGFDEIAAAAAEGRLESLVRPVDGLFADLPALVVNAEGEKRAVNGAHLTGRHLQKGSVPPEGELCRVYAPDGGFLLLGVSGPLDRGGLAVFCRKYFTVKEEHA</sequence>
<comment type="caution">
    <text evidence="8">The sequence shown here is derived from an EMBL/GenBank/DDBJ whole genome shotgun (WGS) entry which is preliminary data.</text>
</comment>
<dbReference type="HAMAP" id="MF_01080">
    <property type="entry name" value="TruB_bact"/>
    <property type="match status" value="1"/>
</dbReference>
<dbReference type="InterPro" id="IPR020103">
    <property type="entry name" value="PsdUridine_synth_cat_dom_sf"/>
</dbReference>
<reference evidence="8" key="1">
    <citation type="submission" date="2020-10" db="EMBL/GenBank/DDBJ databases">
        <authorList>
            <person name="Gilroy R."/>
        </authorList>
    </citation>
    <scope>NUCLEOTIDE SEQUENCE</scope>
    <source>
        <strain evidence="8">CHK191-8634</strain>
    </source>
</reference>
<evidence type="ECO:0000256" key="3">
    <source>
        <dbReference type="ARBA" id="ARBA00022694"/>
    </source>
</evidence>
<feature type="domain" description="Pseudouridine synthase II N-terminal" evidence="6">
    <location>
        <begin position="24"/>
        <end position="175"/>
    </location>
</feature>
<dbReference type="Pfam" id="PF16198">
    <property type="entry name" value="TruB_C_2"/>
    <property type="match status" value="1"/>
</dbReference>
<accession>A0A9D1IWR4</accession>
<evidence type="ECO:0000259" key="7">
    <source>
        <dbReference type="Pfam" id="PF16198"/>
    </source>
</evidence>
<evidence type="ECO:0000256" key="5">
    <source>
        <dbReference type="HAMAP-Rule" id="MF_01080"/>
    </source>
</evidence>
<evidence type="ECO:0000259" key="6">
    <source>
        <dbReference type="Pfam" id="PF01509"/>
    </source>
</evidence>
<dbReference type="EC" id="5.4.99.25" evidence="5"/>
<keyword evidence="3 5" id="KW-0819">tRNA processing</keyword>
<dbReference type="Gene3D" id="3.30.2350.10">
    <property type="entry name" value="Pseudouridine synthase"/>
    <property type="match status" value="1"/>
</dbReference>
<dbReference type="InterPro" id="IPR032819">
    <property type="entry name" value="TruB_C"/>
</dbReference>
<dbReference type="AlphaFoldDB" id="A0A9D1IWR4"/>
<dbReference type="GO" id="GO:0003723">
    <property type="term" value="F:RNA binding"/>
    <property type="evidence" value="ECO:0007669"/>
    <property type="project" value="InterPro"/>
</dbReference>
<dbReference type="GO" id="GO:1990481">
    <property type="term" value="P:mRNA pseudouridine synthesis"/>
    <property type="evidence" value="ECO:0007669"/>
    <property type="project" value="TreeGrafter"/>
</dbReference>
<protein>
    <recommendedName>
        <fullName evidence="5">tRNA pseudouridine synthase B</fullName>
        <ecNumber evidence="5">5.4.99.25</ecNumber>
    </recommendedName>
    <alternativeName>
        <fullName evidence="5">tRNA pseudouridine(55) synthase</fullName>
        <shortName evidence="5">Psi55 synthase</shortName>
    </alternativeName>
    <alternativeName>
        <fullName evidence="5">tRNA pseudouridylate synthase</fullName>
    </alternativeName>
    <alternativeName>
        <fullName evidence="5">tRNA-uridine isomerase</fullName>
    </alternativeName>
</protein>
<comment type="catalytic activity">
    <reaction evidence="1 5">
        <text>uridine(55) in tRNA = pseudouridine(55) in tRNA</text>
        <dbReference type="Rhea" id="RHEA:42532"/>
        <dbReference type="Rhea" id="RHEA-COMP:10101"/>
        <dbReference type="Rhea" id="RHEA-COMP:10102"/>
        <dbReference type="ChEBI" id="CHEBI:65314"/>
        <dbReference type="ChEBI" id="CHEBI:65315"/>
        <dbReference type="EC" id="5.4.99.25"/>
    </reaction>
</comment>
<comment type="similarity">
    <text evidence="2 5">Belongs to the pseudouridine synthase TruB family. Type 1 subfamily.</text>
</comment>
<dbReference type="Proteomes" id="UP000824073">
    <property type="component" value="Unassembled WGS sequence"/>
</dbReference>
<proteinExistence type="inferred from homology"/>
<gene>
    <name evidence="5 8" type="primary">truB</name>
    <name evidence="8" type="ORF">IAB67_07345</name>
</gene>
<organism evidence="8 9">
    <name type="scientific">Candidatus Ventrousia excrementavium</name>
    <dbReference type="NCBI Taxonomy" id="2840961"/>
    <lineage>
        <taxon>Bacteria</taxon>
        <taxon>Bacillati</taxon>
        <taxon>Bacillota</taxon>
        <taxon>Clostridia</taxon>
        <taxon>Eubacteriales</taxon>
        <taxon>Clostridiaceae</taxon>
        <taxon>Clostridiaceae incertae sedis</taxon>
        <taxon>Candidatus Ventrousia</taxon>
    </lineage>
</organism>
<dbReference type="PANTHER" id="PTHR13767:SF2">
    <property type="entry name" value="PSEUDOURIDYLATE SYNTHASE TRUB1"/>
    <property type="match status" value="1"/>
</dbReference>
<dbReference type="GO" id="GO:0160148">
    <property type="term" value="F:tRNA pseudouridine(55) synthase activity"/>
    <property type="evidence" value="ECO:0007669"/>
    <property type="project" value="UniProtKB-EC"/>
</dbReference>
<dbReference type="NCBIfam" id="TIGR00431">
    <property type="entry name" value="TruB"/>
    <property type="match status" value="1"/>
</dbReference>
<dbReference type="SUPFAM" id="SSF55120">
    <property type="entry name" value="Pseudouridine synthase"/>
    <property type="match status" value="1"/>
</dbReference>
<feature type="domain" description="tRNA pseudouridylate synthase B C-terminal" evidence="7">
    <location>
        <begin position="176"/>
        <end position="233"/>
    </location>
</feature>
<dbReference type="InterPro" id="IPR002501">
    <property type="entry name" value="PsdUridine_synth_N"/>
</dbReference>
<evidence type="ECO:0000313" key="8">
    <source>
        <dbReference type="EMBL" id="HIU44091.1"/>
    </source>
</evidence>
<reference evidence="8" key="2">
    <citation type="journal article" date="2021" name="PeerJ">
        <title>Extensive microbial diversity within the chicken gut microbiome revealed by metagenomics and culture.</title>
        <authorList>
            <person name="Gilroy R."/>
            <person name="Ravi A."/>
            <person name="Getino M."/>
            <person name="Pursley I."/>
            <person name="Horton D.L."/>
            <person name="Alikhan N.F."/>
            <person name="Baker D."/>
            <person name="Gharbi K."/>
            <person name="Hall N."/>
            <person name="Watson M."/>
            <person name="Adriaenssens E.M."/>
            <person name="Foster-Nyarko E."/>
            <person name="Jarju S."/>
            <person name="Secka A."/>
            <person name="Antonio M."/>
            <person name="Oren A."/>
            <person name="Chaudhuri R.R."/>
            <person name="La Ragione R."/>
            <person name="Hildebrand F."/>
            <person name="Pallen M.J."/>
        </authorList>
    </citation>
    <scope>NUCLEOTIDE SEQUENCE</scope>
    <source>
        <strain evidence="8">CHK191-8634</strain>
    </source>
</reference>
<dbReference type="CDD" id="cd02573">
    <property type="entry name" value="PseudoU_synth_EcTruB"/>
    <property type="match status" value="1"/>
</dbReference>
<feature type="active site" description="Nucleophile" evidence="5">
    <location>
        <position position="39"/>
    </location>
</feature>
<dbReference type="GO" id="GO:0031119">
    <property type="term" value="P:tRNA pseudouridine synthesis"/>
    <property type="evidence" value="ECO:0007669"/>
    <property type="project" value="UniProtKB-UniRule"/>
</dbReference>
<evidence type="ECO:0000256" key="2">
    <source>
        <dbReference type="ARBA" id="ARBA00005642"/>
    </source>
</evidence>